<dbReference type="EMBL" id="KE345919">
    <property type="protein sequence ID" value="EXC20559.1"/>
    <property type="molecule type" value="Genomic_DNA"/>
</dbReference>
<evidence type="ECO:0000256" key="2">
    <source>
        <dbReference type="SAM" id="Phobius"/>
    </source>
</evidence>
<dbReference type="AlphaFoldDB" id="W9S119"/>
<protein>
    <submittedName>
        <fullName evidence="3">Uncharacterized protein</fullName>
    </submittedName>
</protein>
<accession>W9S119</accession>
<keyword evidence="2" id="KW-1133">Transmembrane helix</keyword>
<reference evidence="4" key="1">
    <citation type="submission" date="2013-01" db="EMBL/GenBank/DDBJ databases">
        <title>Draft Genome Sequence of a Mulberry Tree, Morus notabilis C.K. Schneid.</title>
        <authorList>
            <person name="He N."/>
            <person name="Zhao S."/>
        </authorList>
    </citation>
    <scope>NUCLEOTIDE SEQUENCE</scope>
</reference>
<dbReference type="KEGG" id="mnt:21409741"/>
<proteinExistence type="predicted"/>
<sequence>MSASQMLQKEASGFSTPDRSRFKKKFSPRSLVFDSSAEISKQNLNVDDITNGFTASPSDPDLSASPEISLHSELTQSSEVKPGLVSAAVGDSTSFNSLEAEIAVGLLRKAMAQVLKSPNAVDSQSRKLLEHLIQVVIEMHQKDPDETDRIGKLLQAKTRIVLVFVLLCSFATVVTWIFRSKLQGSFGKPPPT</sequence>
<keyword evidence="2" id="KW-0472">Membrane</keyword>
<feature type="compositionally biased region" description="Polar residues" evidence="1">
    <location>
        <begin position="1"/>
        <end position="17"/>
    </location>
</feature>
<evidence type="ECO:0000256" key="1">
    <source>
        <dbReference type="SAM" id="MobiDB-lite"/>
    </source>
</evidence>
<organism evidence="3 4">
    <name type="scientific">Morus notabilis</name>
    <dbReference type="NCBI Taxonomy" id="981085"/>
    <lineage>
        <taxon>Eukaryota</taxon>
        <taxon>Viridiplantae</taxon>
        <taxon>Streptophyta</taxon>
        <taxon>Embryophyta</taxon>
        <taxon>Tracheophyta</taxon>
        <taxon>Spermatophyta</taxon>
        <taxon>Magnoliopsida</taxon>
        <taxon>eudicotyledons</taxon>
        <taxon>Gunneridae</taxon>
        <taxon>Pentapetalae</taxon>
        <taxon>rosids</taxon>
        <taxon>fabids</taxon>
        <taxon>Rosales</taxon>
        <taxon>Moraceae</taxon>
        <taxon>Moreae</taxon>
        <taxon>Morus</taxon>
    </lineage>
</organism>
<dbReference type="Proteomes" id="UP000030645">
    <property type="component" value="Unassembled WGS sequence"/>
</dbReference>
<evidence type="ECO:0000313" key="3">
    <source>
        <dbReference type="EMBL" id="EXC20559.1"/>
    </source>
</evidence>
<dbReference type="OrthoDB" id="1063472at2759"/>
<feature type="region of interest" description="Disordered" evidence="1">
    <location>
        <begin position="1"/>
        <end position="22"/>
    </location>
</feature>
<name>W9S119_9ROSA</name>
<keyword evidence="2" id="KW-0812">Transmembrane</keyword>
<gene>
    <name evidence="3" type="ORF">L484_027114</name>
</gene>
<keyword evidence="4" id="KW-1185">Reference proteome</keyword>
<evidence type="ECO:0000313" key="4">
    <source>
        <dbReference type="Proteomes" id="UP000030645"/>
    </source>
</evidence>
<feature type="transmembrane region" description="Helical" evidence="2">
    <location>
        <begin position="160"/>
        <end position="178"/>
    </location>
</feature>